<comment type="pathway">
    <text evidence="1">Isoprenoid biosynthesis; isopentenyl diphosphate biosynthesis via DXP pathway; isopentenyl diphosphate from 1-deoxy-D-xylulose 5-phosphate: step 4/6.</text>
</comment>
<feature type="binding site" evidence="1">
    <location>
        <position position="9"/>
    </location>
    <ligand>
        <name>a divalent metal cation</name>
        <dbReference type="ChEBI" id="CHEBI:60240"/>
    </ligand>
</feature>
<dbReference type="EC" id="4.6.1.12" evidence="1 2"/>
<feature type="binding site" evidence="1">
    <location>
        <position position="11"/>
    </location>
    <ligand>
        <name>a divalent metal cation</name>
        <dbReference type="ChEBI" id="CHEBI:60240"/>
    </ligand>
</feature>
<keyword evidence="5" id="KW-1185">Reference proteome</keyword>
<proteinExistence type="inferred from homology"/>
<comment type="caution">
    <text evidence="1">Lacks conserved residue(s) required for the propagation of feature annotation.</text>
</comment>
<keyword evidence="1" id="KW-0479">Metal-binding</keyword>
<comment type="similarity">
    <text evidence="1 2">Belongs to the IspF family.</text>
</comment>
<feature type="binding site" evidence="1">
    <location>
        <begin position="9"/>
        <end position="11"/>
    </location>
    <ligand>
        <name>4-CDP-2-C-methyl-D-erythritol 2-phosphate</name>
        <dbReference type="ChEBI" id="CHEBI:57919"/>
    </ligand>
</feature>
<feature type="domain" description="2-C-methyl-D-erythritol 2,4-cyclodiphosphate synthase" evidence="3">
    <location>
        <begin position="2"/>
        <end position="136"/>
    </location>
</feature>
<comment type="function">
    <text evidence="1">Involved in the biosynthesis of isopentenyl diphosphate (IPP) and dimethylallyl diphosphate (DMAPP), two major building blocks of isoprenoid compounds. Catalyzes the conversion of 4-diphosphocytidyl-2-C-methyl-D-erythritol 2-phosphate (CDP-ME2P) to 2-C-methyl-D-erythritol 2,4-cyclodiphosphate (ME-CPP) with a corresponding release of cytidine 5-monophosphate (CMP).</text>
</comment>
<dbReference type="Proteomes" id="UP001449582">
    <property type="component" value="Unassembled WGS sequence"/>
</dbReference>
<evidence type="ECO:0000259" key="3">
    <source>
        <dbReference type="Pfam" id="PF02542"/>
    </source>
</evidence>
<keyword evidence="1 2" id="KW-0456">Lyase</keyword>
<evidence type="ECO:0000256" key="1">
    <source>
        <dbReference type="HAMAP-Rule" id="MF_00107"/>
    </source>
</evidence>
<name>A0ABP9UCH7_9BACT</name>
<feature type="binding site" evidence="1">
    <location>
        <begin position="58"/>
        <end position="60"/>
    </location>
    <ligand>
        <name>4-CDP-2-C-methyl-D-erythritol 2-phosphate</name>
        <dbReference type="ChEBI" id="CHEBI:57919"/>
    </ligand>
</feature>
<dbReference type="InterPro" id="IPR003526">
    <property type="entry name" value="MECDP_synthase"/>
</dbReference>
<dbReference type="SUPFAM" id="SSF69765">
    <property type="entry name" value="IpsF-like"/>
    <property type="match status" value="1"/>
</dbReference>
<accession>A0ABP9UCH7</accession>
<feature type="binding site" evidence="1">
    <location>
        <begin position="36"/>
        <end position="37"/>
    </location>
    <ligand>
        <name>4-CDP-2-C-methyl-D-erythritol 2-phosphate</name>
        <dbReference type="ChEBI" id="CHEBI:57919"/>
    </ligand>
</feature>
<sequence length="156" mass="17422">MFKIGNSIDNHNLVPETTQQKLGGIIFETQYKVVAHSDGDVILHAVAESILGALGLGDLGEHFSDTDVKNKNLDSEIILEKALSLMDERGYMVSNLDLTVVCDLIMFKDKKSLIKAYLQTKLQTENINVKATRFEDKTLLKITCFCGVLLNKKTIY</sequence>
<evidence type="ECO:0000313" key="4">
    <source>
        <dbReference type="EMBL" id="GAA5414898.1"/>
    </source>
</evidence>
<dbReference type="PANTHER" id="PTHR43181">
    <property type="entry name" value="2-C-METHYL-D-ERYTHRITOL 2,4-CYCLODIPHOSPHATE SYNTHASE, CHLOROPLASTIC"/>
    <property type="match status" value="1"/>
</dbReference>
<protein>
    <recommendedName>
        <fullName evidence="1 2">2-C-methyl-D-erythritol 2,4-cyclodiphosphate synthase</fullName>
        <shortName evidence="1">MECDP-synthase</shortName>
        <shortName evidence="1">MECPP-synthase</shortName>
        <shortName evidence="1">MECPS</shortName>
        <ecNumber evidence="1 2">4.6.1.12</ecNumber>
    </recommendedName>
</protein>
<dbReference type="InterPro" id="IPR036571">
    <property type="entry name" value="MECDP_synthase_sf"/>
</dbReference>
<dbReference type="PANTHER" id="PTHR43181:SF1">
    <property type="entry name" value="2-C-METHYL-D-ERYTHRITOL 2,4-CYCLODIPHOSPHATE SYNTHASE, CHLOROPLASTIC"/>
    <property type="match status" value="1"/>
</dbReference>
<dbReference type="EMBL" id="BAABQM010000004">
    <property type="protein sequence ID" value="GAA5414898.1"/>
    <property type="molecule type" value="Genomic_DNA"/>
</dbReference>
<dbReference type="Pfam" id="PF02542">
    <property type="entry name" value="YgbB"/>
    <property type="match status" value="1"/>
</dbReference>
<dbReference type="RefSeq" id="WP_353290058.1">
    <property type="nucleotide sequence ID" value="NZ_BAABQM010000004.1"/>
</dbReference>
<feature type="binding site" evidence="1">
    <location>
        <begin position="63"/>
        <end position="67"/>
    </location>
    <ligand>
        <name>4-CDP-2-C-methyl-D-erythritol 2-phosphate</name>
        <dbReference type="ChEBI" id="CHEBI:57919"/>
    </ligand>
</feature>
<dbReference type="NCBIfam" id="TIGR00151">
    <property type="entry name" value="ispF"/>
    <property type="match status" value="1"/>
</dbReference>
<dbReference type="HAMAP" id="MF_00107">
    <property type="entry name" value="IspF"/>
    <property type="match status" value="1"/>
</dbReference>
<keyword evidence="1 2" id="KW-0414">Isoprene biosynthesis</keyword>
<feature type="site" description="Transition state stabilizer" evidence="1">
    <location>
        <position position="36"/>
    </location>
</feature>
<dbReference type="Gene3D" id="3.30.1330.50">
    <property type="entry name" value="2-C-methyl-D-erythritol 2,4-cyclodiphosphate synthase"/>
    <property type="match status" value="1"/>
</dbReference>
<comment type="subunit">
    <text evidence="1">Homotrimer.</text>
</comment>
<comment type="catalytic activity">
    <reaction evidence="1 2">
        <text>4-CDP-2-C-methyl-D-erythritol 2-phosphate = 2-C-methyl-D-erythritol 2,4-cyclic diphosphate + CMP</text>
        <dbReference type="Rhea" id="RHEA:23864"/>
        <dbReference type="ChEBI" id="CHEBI:57919"/>
        <dbReference type="ChEBI" id="CHEBI:58483"/>
        <dbReference type="ChEBI" id="CHEBI:60377"/>
        <dbReference type="EC" id="4.6.1.12"/>
    </reaction>
</comment>
<evidence type="ECO:0000256" key="2">
    <source>
        <dbReference type="RuleBase" id="RU004395"/>
    </source>
</evidence>
<comment type="caution">
    <text evidence="4">The sequence shown here is derived from an EMBL/GenBank/DDBJ whole genome shotgun (WGS) entry which is preliminary data.</text>
</comment>
<gene>
    <name evidence="1 4" type="primary">ispF</name>
    <name evidence="4" type="ORF">UREOM_6090</name>
</gene>
<evidence type="ECO:0000313" key="5">
    <source>
        <dbReference type="Proteomes" id="UP001449582"/>
    </source>
</evidence>
<reference evidence="4" key="1">
    <citation type="submission" date="2024-02" db="EMBL/GenBank/DDBJ databases">
        <title>Draft genome sequence of new strains in genus Ureaplasma.</title>
        <authorList>
            <person name="Nakajima Y."/>
            <person name="Segawa T."/>
        </authorList>
    </citation>
    <scope>NUCLEOTIDE SEQUENCE [LARGE SCALE GENOMIC DNA]</scope>
    <source>
        <strain evidence="4">OM1</strain>
    </source>
</reference>
<comment type="cofactor">
    <cofactor evidence="1">
        <name>a divalent metal cation</name>
        <dbReference type="ChEBI" id="CHEBI:60240"/>
    </cofactor>
    <text evidence="1">Binds 1 divalent metal cation per subunit.</text>
</comment>
<organism evidence="4 5">
    <name type="scientific">Ureaplasma ceti</name>
    <dbReference type="NCBI Taxonomy" id="3119530"/>
    <lineage>
        <taxon>Bacteria</taxon>
        <taxon>Bacillati</taxon>
        <taxon>Mycoplasmatota</taxon>
        <taxon>Mycoplasmoidales</taxon>
        <taxon>Mycoplasmoidaceae</taxon>
        <taxon>Ureaplasma</taxon>
    </lineage>
</organism>
<feature type="binding site" evidence="1">
    <location>
        <position position="44"/>
    </location>
    <ligand>
        <name>a divalent metal cation</name>
        <dbReference type="ChEBI" id="CHEBI:60240"/>
    </ligand>
</feature>